<protein>
    <submittedName>
        <fullName evidence="2">Fluoren-9-ol dehydrogenase</fullName>
    </submittedName>
</protein>
<evidence type="ECO:0000256" key="1">
    <source>
        <dbReference type="ARBA" id="ARBA00022857"/>
    </source>
</evidence>
<reference evidence="2 3" key="1">
    <citation type="journal article" date="2019" name="Sci. Rep.">
        <title>A multi-omics analysis of the grapevine pathogen Lasiodiplodia theobromae reveals that temperature affects the expression of virulence- and pathogenicity-related genes.</title>
        <authorList>
            <person name="Felix C."/>
            <person name="Meneses R."/>
            <person name="Goncalves M.F.M."/>
            <person name="Tilleman L."/>
            <person name="Duarte A.S."/>
            <person name="Jorrin-Novo J.V."/>
            <person name="Van de Peer Y."/>
            <person name="Deforce D."/>
            <person name="Van Nieuwerburgh F."/>
            <person name="Esteves A.C."/>
            <person name="Alves A."/>
        </authorList>
    </citation>
    <scope>NUCLEOTIDE SEQUENCE [LARGE SCALE GENOMIC DNA]</scope>
    <source>
        <strain evidence="2 3">LA-SOL3</strain>
    </source>
</reference>
<keyword evidence="3" id="KW-1185">Reference proteome</keyword>
<dbReference type="Proteomes" id="UP000325902">
    <property type="component" value="Unassembled WGS sequence"/>
</dbReference>
<sequence length="273" mass="29199">MPSYLVTGAGRGLGYGFITSLASNPDNTVLGLVRNKKATQDRLAADGITNVHLIEADITDEPALKRAADEAKAILGHHGLDILINNAAYVSETTALKSLKDLQVEHDLDSVVRDTQKSFDINVFGVVKTVFAFLPLVQQSTLKKIVVISSGMSDVDFVNTTKIDNAAPYAASKAATNIMFAKLAAAYEEQGILFMSLCPGLVDTTEGRTVTLPSEDAERQQRIGAKMEKYAPGFAAADPLSAAERCLAAIERSTLSGGYSGSFLSHNGTRKWM</sequence>
<dbReference type="Gene3D" id="3.40.50.720">
    <property type="entry name" value="NAD(P)-binding Rossmann-like Domain"/>
    <property type="match status" value="1"/>
</dbReference>
<dbReference type="PROSITE" id="PS00061">
    <property type="entry name" value="ADH_SHORT"/>
    <property type="match status" value="1"/>
</dbReference>
<dbReference type="InterPro" id="IPR002347">
    <property type="entry name" value="SDR_fam"/>
</dbReference>
<dbReference type="EMBL" id="VCHE01000061">
    <property type="protein sequence ID" value="KAB2573318.1"/>
    <property type="molecule type" value="Genomic_DNA"/>
</dbReference>
<dbReference type="Pfam" id="PF00106">
    <property type="entry name" value="adh_short"/>
    <property type="match status" value="1"/>
</dbReference>
<dbReference type="InterPro" id="IPR036291">
    <property type="entry name" value="NAD(P)-bd_dom_sf"/>
</dbReference>
<dbReference type="PRINTS" id="PR00081">
    <property type="entry name" value="GDHRDH"/>
</dbReference>
<comment type="caution">
    <text evidence="2">The sequence shown here is derived from an EMBL/GenBank/DDBJ whole genome shotgun (WGS) entry which is preliminary data.</text>
</comment>
<evidence type="ECO:0000313" key="2">
    <source>
        <dbReference type="EMBL" id="KAB2573318.1"/>
    </source>
</evidence>
<dbReference type="AlphaFoldDB" id="A0A5N5D6D2"/>
<name>A0A5N5D6D2_9PEZI</name>
<organism evidence="2 3">
    <name type="scientific">Lasiodiplodia theobromae</name>
    <dbReference type="NCBI Taxonomy" id="45133"/>
    <lineage>
        <taxon>Eukaryota</taxon>
        <taxon>Fungi</taxon>
        <taxon>Dikarya</taxon>
        <taxon>Ascomycota</taxon>
        <taxon>Pezizomycotina</taxon>
        <taxon>Dothideomycetes</taxon>
        <taxon>Dothideomycetes incertae sedis</taxon>
        <taxon>Botryosphaeriales</taxon>
        <taxon>Botryosphaeriaceae</taxon>
        <taxon>Lasiodiplodia</taxon>
    </lineage>
</organism>
<evidence type="ECO:0000313" key="3">
    <source>
        <dbReference type="Proteomes" id="UP000325902"/>
    </source>
</evidence>
<keyword evidence="1" id="KW-0521">NADP</keyword>
<dbReference type="PANTHER" id="PTHR45458:SF3">
    <property type="entry name" value="CHAIN DEHYDROGENASE (ATSC), PUTATIVE-RELATED"/>
    <property type="match status" value="1"/>
</dbReference>
<dbReference type="InterPro" id="IPR020904">
    <property type="entry name" value="Sc_DH/Rdtase_CS"/>
</dbReference>
<dbReference type="OrthoDB" id="7289984at2759"/>
<dbReference type="InterPro" id="IPR052184">
    <property type="entry name" value="SDR_enzymes"/>
</dbReference>
<accession>A0A5N5D6D2</accession>
<dbReference type="GO" id="GO:0016616">
    <property type="term" value="F:oxidoreductase activity, acting on the CH-OH group of donors, NAD or NADP as acceptor"/>
    <property type="evidence" value="ECO:0007669"/>
    <property type="project" value="TreeGrafter"/>
</dbReference>
<dbReference type="PANTHER" id="PTHR45458">
    <property type="entry name" value="SHORT-CHAIN DEHYDROGENASE/REDUCTASE SDR"/>
    <property type="match status" value="1"/>
</dbReference>
<dbReference type="SUPFAM" id="SSF51735">
    <property type="entry name" value="NAD(P)-binding Rossmann-fold domains"/>
    <property type="match status" value="1"/>
</dbReference>
<gene>
    <name evidence="2" type="primary">flnB</name>
    <name evidence="2" type="ORF">DBV05_g7995</name>
</gene>
<proteinExistence type="predicted"/>